<dbReference type="AlphaFoldDB" id="A0A543NK40"/>
<dbReference type="EMBL" id="VFQC01000001">
    <property type="protein sequence ID" value="TQN32231.1"/>
    <property type="molecule type" value="Genomic_DNA"/>
</dbReference>
<reference evidence="2 3" key="1">
    <citation type="submission" date="2019-06" db="EMBL/GenBank/DDBJ databases">
        <title>Sequencing the genomes of 1000 actinobacteria strains.</title>
        <authorList>
            <person name="Klenk H.-P."/>
        </authorList>
    </citation>
    <scope>NUCLEOTIDE SEQUENCE [LARGE SCALE GENOMIC DNA]</scope>
    <source>
        <strain evidence="2 3">DSM 45015</strain>
    </source>
</reference>
<dbReference type="PANTHER" id="PTHR47691">
    <property type="entry name" value="REGULATOR-RELATED"/>
    <property type="match status" value="1"/>
</dbReference>
<comment type="caution">
    <text evidence="2">The sequence shown here is derived from an EMBL/GenBank/DDBJ whole genome shotgun (WGS) entry which is preliminary data.</text>
</comment>
<protein>
    <submittedName>
        <fullName evidence="2">NB-ARC domain-containing protein</fullName>
    </submittedName>
</protein>
<proteinExistence type="predicted"/>
<sequence length="736" mass="79600">MRSGSTGTGDEAQGDSQETHHPNTVSRVTGDVHGAAVQAGTIHGGVHFHVPSGFDGASCQLPLPPHGFTDRKDEFDKLTRLRTEVGTNQQVQLAVLFGAGGVGKTALATAFLRDAAADFPDGQLYIDLAGFSPDDTVDPGEALDVFLRALGVAPGEIPRELAARAALFRQRTTGGRIALLLDNALSAAQVRALLPGDGAHLVVVTSRSRLTGLLTHRAEFLDIGPMDTDAAVRLLNSLVARHRDAIGARVSHDLVRLGGHLPLALCAIAGRLVLRPERSAERMVDELGDERHRLAVLSRHEDHSVRVAFDASYLGLPEQAARLYRLLGLHPGPEFDTSAAAVLAGATEFDAEEQLEYLVAASLLEERGNGRFAFHDLVRIHARDRAHEGEDAAERDAALDRLFAYYLRTAVAADLTVNPGRWHLSPMFEEARRQAPVFDGRQPAIGWLATELPTLRALVHAASDSGRDETAWQLCEALWMLFNLHKHYDAWITTHRAGLASAEELDDPAAQARMLVALAAAHLNLGETETATELYRRAYPLWERTGHRQAQAAALENLGVADLVLGDPRSAIDRFTQALSAFEDAGEERGVAMVRRRLGEAHRDAGEVDAAISYLTRASEYFDGTGDDYVTCRILVGLADCQIRAGDLDTAERTLDRAFSVSQRAEAPMETARVHQMSGELAGLRGSARTARRHLRQALTSYTELGAPEAETVRQHLASLEETGGGREDSADAGPL</sequence>
<dbReference type="SMART" id="SM00028">
    <property type="entry name" value="TPR"/>
    <property type="match status" value="4"/>
</dbReference>
<dbReference type="PANTHER" id="PTHR47691:SF3">
    <property type="entry name" value="HTH-TYPE TRANSCRIPTIONAL REGULATOR RV0890C-RELATED"/>
    <property type="match status" value="1"/>
</dbReference>
<keyword evidence="3" id="KW-1185">Reference proteome</keyword>
<dbReference type="Gene3D" id="1.25.40.10">
    <property type="entry name" value="Tetratricopeptide repeat domain"/>
    <property type="match status" value="1"/>
</dbReference>
<dbReference type="OrthoDB" id="5521887at2"/>
<dbReference type="Pfam" id="PF13424">
    <property type="entry name" value="TPR_12"/>
    <property type="match status" value="2"/>
</dbReference>
<evidence type="ECO:0000313" key="3">
    <source>
        <dbReference type="Proteomes" id="UP000317422"/>
    </source>
</evidence>
<dbReference type="Gene3D" id="3.40.50.300">
    <property type="entry name" value="P-loop containing nucleotide triphosphate hydrolases"/>
    <property type="match status" value="1"/>
</dbReference>
<evidence type="ECO:0000313" key="2">
    <source>
        <dbReference type="EMBL" id="TQN32231.1"/>
    </source>
</evidence>
<feature type="region of interest" description="Disordered" evidence="1">
    <location>
        <begin position="1"/>
        <end position="27"/>
    </location>
</feature>
<name>A0A543NK40_9ACTN</name>
<organism evidence="2 3">
    <name type="scientific">Haloactinospora alba</name>
    <dbReference type="NCBI Taxonomy" id="405555"/>
    <lineage>
        <taxon>Bacteria</taxon>
        <taxon>Bacillati</taxon>
        <taxon>Actinomycetota</taxon>
        <taxon>Actinomycetes</taxon>
        <taxon>Streptosporangiales</taxon>
        <taxon>Nocardiopsidaceae</taxon>
        <taxon>Haloactinospora</taxon>
    </lineage>
</organism>
<dbReference type="PRINTS" id="PR00364">
    <property type="entry name" value="DISEASERSIST"/>
</dbReference>
<dbReference type="InterPro" id="IPR011990">
    <property type="entry name" value="TPR-like_helical_dom_sf"/>
</dbReference>
<dbReference type="SUPFAM" id="SSF48452">
    <property type="entry name" value="TPR-like"/>
    <property type="match status" value="1"/>
</dbReference>
<dbReference type="RefSeq" id="WP_141923758.1">
    <property type="nucleotide sequence ID" value="NZ_VFQC01000001.1"/>
</dbReference>
<dbReference type="InterPro" id="IPR019734">
    <property type="entry name" value="TPR_rpt"/>
</dbReference>
<accession>A0A543NK40</accession>
<dbReference type="SUPFAM" id="SSF52540">
    <property type="entry name" value="P-loop containing nucleoside triphosphate hydrolases"/>
    <property type="match status" value="1"/>
</dbReference>
<dbReference type="InterPro" id="IPR027417">
    <property type="entry name" value="P-loop_NTPase"/>
</dbReference>
<gene>
    <name evidence="2" type="ORF">FHX37_2181</name>
</gene>
<evidence type="ECO:0000256" key="1">
    <source>
        <dbReference type="SAM" id="MobiDB-lite"/>
    </source>
</evidence>
<dbReference type="Proteomes" id="UP000317422">
    <property type="component" value="Unassembled WGS sequence"/>
</dbReference>